<dbReference type="Pfam" id="PF00990">
    <property type="entry name" value="GGDEF"/>
    <property type="match status" value="1"/>
</dbReference>
<dbReference type="PROSITE" id="PS50887">
    <property type="entry name" value="GGDEF"/>
    <property type="match status" value="1"/>
</dbReference>
<feature type="domain" description="HAMP" evidence="4">
    <location>
        <begin position="196"/>
        <end position="252"/>
    </location>
</feature>
<evidence type="ECO:0000313" key="7">
    <source>
        <dbReference type="Proteomes" id="UP000270626"/>
    </source>
</evidence>
<dbReference type="CDD" id="cd06225">
    <property type="entry name" value="HAMP"/>
    <property type="match status" value="1"/>
</dbReference>
<reference evidence="6 7" key="1">
    <citation type="submission" date="2018-10" db="EMBL/GenBank/DDBJ databases">
        <title>Genomic Encyclopedia of Type Strains, Phase IV (KMG-IV): sequencing the most valuable type-strain genomes for metagenomic binning, comparative biology and taxonomic classification.</title>
        <authorList>
            <person name="Goeker M."/>
        </authorList>
    </citation>
    <scope>NUCLEOTIDE SEQUENCE [LARGE SCALE GENOMIC DNA]</scope>
    <source>
        <strain evidence="6 7">DSM 23841</strain>
    </source>
</reference>
<dbReference type="GO" id="GO:0052621">
    <property type="term" value="F:diguanylate cyclase activity"/>
    <property type="evidence" value="ECO:0007669"/>
    <property type="project" value="UniProtKB-EC"/>
</dbReference>
<dbReference type="GO" id="GO:0005886">
    <property type="term" value="C:plasma membrane"/>
    <property type="evidence" value="ECO:0007669"/>
    <property type="project" value="TreeGrafter"/>
</dbReference>
<evidence type="ECO:0000256" key="2">
    <source>
        <dbReference type="ARBA" id="ARBA00034247"/>
    </source>
</evidence>
<proteinExistence type="predicted"/>
<dbReference type="SUPFAM" id="SSF55073">
    <property type="entry name" value="Nucleotide cyclase"/>
    <property type="match status" value="1"/>
</dbReference>
<dbReference type="InterPro" id="IPR043128">
    <property type="entry name" value="Rev_trsase/Diguanyl_cyclase"/>
</dbReference>
<dbReference type="RefSeq" id="WP_121457632.1">
    <property type="nucleotide sequence ID" value="NZ_RBXP01000013.1"/>
</dbReference>
<dbReference type="InterPro" id="IPR029787">
    <property type="entry name" value="Nucleotide_cyclase"/>
</dbReference>
<dbReference type="PANTHER" id="PTHR45138">
    <property type="entry name" value="REGULATORY COMPONENTS OF SENSORY TRANSDUCTION SYSTEM"/>
    <property type="match status" value="1"/>
</dbReference>
<dbReference type="AlphaFoldDB" id="A0A495WDV7"/>
<keyword evidence="3" id="KW-1133">Transmembrane helix</keyword>
<dbReference type="EMBL" id="RBXP01000013">
    <property type="protein sequence ID" value="RKT59384.1"/>
    <property type="molecule type" value="Genomic_DNA"/>
</dbReference>
<evidence type="ECO:0000259" key="4">
    <source>
        <dbReference type="PROSITE" id="PS50885"/>
    </source>
</evidence>
<evidence type="ECO:0000256" key="1">
    <source>
        <dbReference type="ARBA" id="ARBA00012528"/>
    </source>
</evidence>
<dbReference type="SMART" id="SM00267">
    <property type="entry name" value="GGDEF"/>
    <property type="match status" value="1"/>
</dbReference>
<keyword evidence="3" id="KW-0812">Transmembrane</keyword>
<name>A0A495WDV7_9RHOO</name>
<dbReference type="Gene3D" id="3.30.70.270">
    <property type="match status" value="1"/>
</dbReference>
<dbReference type="OrthoDB" id="9805474at2"/>
<sequence length="620" mass="68935">MNLNTKVTLFFIAIAVTLMAVLVAISLYAFRSFSIASATEHIRTAGEVVRVHLTESMINGVIDRRESFLKRMLEVQGLRSARVVRSPELERQFGQGLNMESRPDAIERQVMAGGRATFEIFEEDGETMFRGTIPYIATSHGTPNCLQCHQVSEGSVLGAVTMTMSIDGLRDKALWTVAGITGAVALFALLLVLLLRRLLRPISETATAVEHAVQRALDGDFKAHVEQQTNDEIGQIANDMNRLLRFLDNGLNRIGMSVARLTERPATPGENLLTATIDMVDGLSKASHFKQAIEEDETKSEIYQRLSTTLQQEFGRGEFSLYEIASNKKQMKSIIVDGEAADGCRWCDPEILVRPEACRVRRTGHVVDSIDNPGICYAFQPPAEAGERRHVCFPIIQSGAVGSIVQIVCTPDEENKLHECAPLLQVYLRETAPVLETKRLMESLRDSTLRDPMTGLNNRRFLEEYVETLVAGVQRKRAHAAVLMLDLDYFKMVNDTYGHDAGDAVIKALSTVLKQSVRASDLVIRYGGEEFLIVLLDSTAEQACVIAEKIRTEVEALKIQIGSTVLKKTISIGIADFPGDSSTFWQAVKFADIALYQAKETGRNRVIRFTPEMWSNNEDY</sequence>
<dbReference type="Pfam" id="PF00672">
    <property type="entry name" value="HAMP"/>
    <property type="match status" value="1"/>
</dbReference>
<evidence type="ECO:0000259" key="5">
    <source>
        <dbReference type="PROSITE" id="PS50887"/>
    </source>
</evidence>
<keyword evidence="7" id="KW-1185">Reference proteome</keyword>
<dbReference type="PANTHER" id="PTHR45138:SF9">
    <property type="entry name" value="DIGUANYLATE CYCLASE DGCM-RELATED"/>
    <property type="match status" value="1"/>
</dbReference>
<protein>
    <recommendedName>
        <fullName evidence="1">diguanylate cyclase</fullName>
        <ecNumber evidence="1">2.7.7.65</ecNumber>
    </recommendedName>
</protein>
<dbReference type="GO" id="GO:0007165">
    <property type="term" value="P:signal transduction"/>
    <property type="evidence" value="ECO:0007669"/>
    <property type="project" value="InterPro"/>
</dbReference>
<dbReference type="EC" id="2.7.7.65" evidence="1"/>
<evidence type="ECO:0000313" key="6">
    <source>
        <dbReference type="EMBL" id="RKT59384.1"/>
    </source>
</evidence>
<dbReference type="GO" id="GO:1902201">
    <property type="term" value="P:negative regulation of bacterial-type flagellum-dependent cell motility"/>
    <property type="evidence" value="ECO:0007669"/>
    <property type="project" value="TreeGrafter"/>
</dbReference>
<dbReference type="Gene3D" id="1.10.8.500">
    <property type="entry name" value="HAMP domain in histidine kinase"/>
    <property type="match status" value="1"/>
</dbReference>
<dbReference type="CDD" id="cd01949">
    <property type="entry name" value="GGDEF"/>
    <property type="match status" value="1"/>
</dbReference>
<accession>A0A495WDV7</accession>
<feature type="transmembrane region" description="Helical" evidence="3">
    <location>
        <begin position="173"/>
        <end position="195"/>
    </location>
</feature>
<dbReference type="PROSITE" id="PS50885">
    <property type="entry name" value="HAMP"/>
    <property type="match status" value="1"/>
</dbReference>
<dbReference type="GO" id="GO:0043709">
    <property type="term" value="P:cell adhesion involved in single-species biofilm formation"/>
    <property type="evidence" value="ECO:0007669"/>
    <property type="project" value="TreeGrafter"/>
</dbReference>
<dbReference type="SUPFAM" id="SSF158472">
    <property type="entry name" value="HAMP domain-like"/>
    <property type="match status" value="1"/>
</dbReference>
<dbReference type="FunFam" id="3.30.70.270:FF:000001">
    <property type="entry name" value="Diguanylate cyclase domain protein"/>
    <property type="match status" value="1"/>
</dbReference>
<dbReference type="InterPro" id="IPR000160">
    <property type="entry name" value="GGDEF_dom"/>
</dbReference>
<comment type="caution">
    <text evidence="6">The sequence shown here is derived from an EMBL/GenBank/DDBJ whole genome shotgun (WGS) entry which is preliminary data.</text>
</comment>
<feature type="transmembrane region" description="Helical" evidence="3">
    <location>
        <begin position="7"/>
        <end position="30"/>
    </location>
</feature>
<dbReference type="InterPro" id="IPR050469">
    <property type="entry name" value="Diguanylate_Cyclase"/>
</dbReference>
<comment type="catalytic activity">
    <reaction evidence="2">
        <text>2 GTP = 3',3'-c-di-GMP + 2 diphosphate</text>
        <dbReference type="Rhea" id="RHEA:24898"/>
        <dbReference type="ChEBI" id="CHEBI:33019"/>
        <dbReference type="ChEBI" id="CHEBI:37565"/>
        <dbReference type="ChEBI" id="CHEBI:58805"/>
        <dbReference type="EC" id="2.7.7.65"/>
    </reaction>
</comment>
<dbReference type="InterPro" id="IPR003660">
    <property type="entry name" value="HAMP_dom"/>
</dbReference>
<dbReference type="Proteomes" id="UP000270626">
    <property type="component" value="Unassembled WGS sequence"/>
</dbReference>
<dbReference type="SMART" id="SM00304">
    <property type="entry name" value="HAMP"/>
    <property type="match status" value="1"/>
</dbReference>
<keyword evidence="3" id="KW-0472">Membrane</keyword>
<organism evidence="6 7">
    <name type="scientific">Azonexus fungiphilus</name>
    <dbReference type="NCBI Taxonomy" id="146940"/>
    <lineage>
        <taxon>Bacteria</taxon>
        <taxon>Pseudomonadati</taxon>
        <taxon>Pseudomonadota</taxon>
        <taxon>Betaproteobacteria</taxon>
        <taxon>Rhodocyclales</taxon>
        <taxon>Azonexaceae</taxon>
        <taxon>Azonexus</taxon>
    </lineage>
</organism>
<dbReference type="Gene3D" id="3.30.450.290">
    <property type="match status" value="1"/>
</dbReference>
<evidence type="ECO:0000256" key="3">
    <source>
        <dbReference type="SAM" id="Phobius"/>
    </source>
</evidence>
<gene>
    <name evidence="6" type="ORF">DFR40_1271</name>
</gene>
<feature type="domain" description="GGDEF" evidence="5">
    <location>
        <begin position="478"/>
        <end position="611"/>
    </location>
</feature>
<dbReference type="NCBIfam" id="TIGR00254">
    <property type="entry name" value="GGDEF"/>
    <property type="match status" value="1"/>
</dbReference>